<dbReference type="SUPFAM" id="SSF53098">
    <property type="entry name" value="Ribonuclease H-like"/>
    <property type="match status" value="1"/>
</dbReference>
<dbReference type="CDD" id="cd09272">
    <property type="entry name" value="RNase_HI_RT_Ty1"/>
    <property type="match status" value="1"/>
</dbReference>
<dbReference type="Gene3D" id="3.30.420.10">
    <property type="entry name" value="Ribonuclease H-like superfamily/Ribonuclease H"/>
    <property type="match status" value="1"/>
</dbReference>
<dbReference type="GO" id="GO:0003676">
    <property type="term" value="F:nucleic acid binding"/>
    <property type="evidence" value="ECO:0007669"/>
    <property type="project" value="InterPro"/>
</dbReference>
<gene>
    <name evidence="5" type="ORF">FSB_LOCUS24383</name>
</gene>
<dbReference type="Pfam" id="PF07727">
    <property type="entry name" value="RVT_2"/>
    <property type="match status" value="1"/>
</dbReference>
<feature type="domain" description="Integrase catalytic" evidence="4">
    <location>
        <begin position="562"/>
        <end position="725"/>
    </location>
</feature>
<dbReference type="InterPro" id="IPR001584">
    <property type="entry name" value="Integrase_cat-core"/>
</dbReference>
<evidence type="ECO:0000256" key="2">
    <source>
        <dbReference type="ARBA" id="ARBA00022801"/>
    </source>
</evidence>
<protein>
    <recommendedName>
        <fullName evidence="4">Integrase catalytic domain-containing protein</fullName>
    </recommendedName>
</protein>
<dbReference type="InterPro" id="IPR029472">
    <property type="entry name" value="Copia-like_N"/>
</dbReference>
<dbReference type="Pfam" id="PF14244">
    <property type="entry name" value="Retrotran_gag_3"/>
    <property type="match status" value="1"/>
</dbReference>
<dbReference type="InterPro" id="IPR039537">
    <property type="entry name" value="Retrotran_Ty1/copia-like"/>
</dbReference>
<accession>A0A2N9GBA0</accession>
<organism evidence="5">
    <name type="scientific">Fagus sylvatica</name>
    <name type="common">Beechnut</name>
    <dbReference type="NCBI Taxonomy" id="28930"/>
    <lineage>
        <taxon>Eukaryota</taxon>
        <taxon>Viridiplantae</taxon>
        <taxon>Streptophyta</taxon>
        <taxon>Embryophyta</taxon>
        <taxon>Tracheophyta</taxon>
        <taxon>Spermatophyta</taxon>
        <taxon>Magnoliopsida</taxon>
        <taxon>eudicotyledons</taxon>
        <taxon>Gunneridae</taxon>
        <taxon>Pentapetalae</taxon>
        <taxon>rosids</taxon>
        <taxon>fabids</taxon>
        <taxon>Fagales</taxon>
        <taxon>Fagaceae</taxon>
        <taxon>Fagus</taxon>
    </lineage>
</organism>
<feature type="compositionally biased region" description="Low complexity" evidence="3">
    <location>
        <begin position="844"/>
        <end position="866"/>
    </location>
</feature>
<dbReference type="GO" id="GO:0015074">
    <property type="term" value="P:DNA integration"/>
    <property type="evidence" value="ECO:0007669"/>
    <property type="project" value="InterPro"/>
</dbReference>
<dbReference type="PROSITE" id="PS50994">
    <property type="entry name" value="INTEGRASE"/>
    <property type="match status" value="1"/>
</dbReference>
<reference evidence="5" key="1">
    <citation type="submission" date="2018-02" db="EMBL/GenBank/DDBJ databases">
        <authorList>
            <person name="Cohen D.B."/>
            <person name="Kent A.D."/>
        </authorList>
    </citation>
    <scope>NUCLEOTIDE SEQUENCE</scope>
</reference>
<dbReference type="EMBL" id="OIVN01001672">
    <property type="protein sequence ID" value="SPC96501.1"/>
    <property type="molecule type" value="Genomic_DNA"/>
</dbReference>
<feature type="region of interest" description="Disordered" evidence="3">
    <location>
        <begin position="825"/>
        <end position="884"/>
    </location>
</feature>
<dbReference type="PANTHER" id="PTHR42648">
    <property type="entry name" value="TRANSPOSASE, PUTATIVE-RELATED"/>
    <property type="match status" value="1"/>
</dbReference>
<dbReference type="InterPro" id="IPR043502">
    <property type="entry name" value="DNA/RNA_pol_sf"/>
</dbReference>
<dbReference type="GO" id="GO:0046872">
    <property type="term" value="F:metal ion binding"/>
    <property type="evidence" value="ECO:0007669"/>
    <property type="project" value="UniProtKB-KW"/>
</dbReference>
<dbReference type="PANTHER" id="PTHR42648:SF31">
    <property type="entry name" value="RNA-DIRECTED DNA POLYMERASE"/>
    <property type="match status" value="1"/>
</dbReference>
<feature type="region of interest" description="Disordered" evidence="3">
    <location>
        <begin position="1"/>
        <end position="20"/>
    </location>
</feature>
<evidence type="ECO:0000259" key="4">
    <source>
        <dbReference type="PROSITE" id="PS50994"/>
    </source>
</evidence>
<dbReference type="Pfam" id="PF13976">
    <property type="entry name" value="gag_pre-integrs"/>
    <property type="match status" value="1"/>
</dbReference>
<evidence type="ECO:0000256" key="3">
    <source>
        <dbReference type="SAM" id="MobiDB-lite"/>
    </source>
</evidence>
<sequence length="1310" mass="146537">MSTTETPSSSSLPSSNATALSSIDNPRNPYYLNNGDNPGISLVTEKLIGENFHTWQRSMTRALSAKNKLGFVNGSISQPIDPLDPLFDIWTRCNDLVLSWLTNCMSKEIYASVIYAVTAKEIWDELRDRYSDSDGPRVFHLKQAICSLKQDQLPVSTYYTRLKALWDEFSNYRPIPNCTCGANCTCGLYKILTDYQHKDYVLSFLMGLNESFLQVRGQILLMQPLPPMNKVFFMIQQDEKQRGQGILPLPTVESTTLISRSDNAFIPNNAFLSNSSTANNPNAFFSRMENGKQYQYGRKDKPTCSHCGYKGHTAEKCYKLHGYPPGFHSKNRTAPVANQVSGSFTHGAADTGQNMSSLAAQCQQLITLLNTQVQGTPSVGNSVPKSAHQAATSVSVKQPSSHASSSMAGIPLCLSSFLSPNLDHSVFSSKLTEKPHISCTEWVIDTGATDHMDLLHWKMIGLGKQRNGLYILEQFADLSSIPLTTAASTILHNKLYSFASVKQLDSDFHTWHCRLGHPSLSRMSFLSSVLPHVVHSNEDVSLCTICPLAKQKRLPFPNKNQLVSSPFDLLHVDIWGPYHTATVEGYRYFLTLVDDCTRTTWIYLMKLKSEARPLLQSFITMIKTQFNCQIKIVRSDNGQEFQMPIFFSSKGITHQHSCVETPQQNSVVERKHQHILNVARSLCFQSNLPIQFWGNCIQTAVYLINRLPCPILSNKSPYEALLHKLPTYSHLKVFGCLCYASTLTAHRTKFDPRAIPCVFLGYPPDVKGYKLLNLATHQYLISRDVVFHESVFPFQSTTSHVSDFPNVDTSHDFYSQKNTSMLFNSFEEPPSSSPHIPSSPIPVIPSSSSTSSDSCSSLCSSPTTPIHISESSPIPLRRSTRPSKTPSYLQDYHCQMALTDTAFQPLHPHMQVLPCLLPQIPHWREAMLSEFTALEANHTWVVTALPPGKQPIECKWVYKVKLKANGTLERYKARLVAKGYTQQEGLDYSETFSLVAKFTTVRTLLAAASVHGWSLTQLDVNNAFLHGELHEEVYMVMPPGFASKGEPNQVCKLTKSLYGLKQASRQWFAKFSSTILQHGFIQSKSDYSLFTRSHGSSFLALLVYVDDILIASNDMESVTKLKKSLDAEFKLKDLGNLKYFLGLEVARSSKGISLCQRKYALEILSDSGMLGSKPVQTPMEQNLKLSETDGTLLDDPSVYRRLVGRLLYLTVTRPDLSYSVQKLSQYMAKPTTSHLTAAHRVLRYVKGSPGQGLFFSASSNLHLKSFSDSDWAGCPDTRRSITGYCVFLGDSLISWKSKKQHTVSRSSCRS</sequence>
<proteinExistence type="predicted"/>
<dbReference type="Pfam" id="PF00665">
    <property type="entry name" value="rve"/>
    <property type="match status" value="1"/>
</dbReference>
<evidence type="ECO:0000313" key="5">
    <source>
        <dbReference type="EMBL" id="SPC96501.1"/>
    </source>
</evidence>
<dbReference type="InterPro" id="IPR036397">
    <property type="entry name" value="RNaseH_sf"/>
</dbReference>
<dbReference type="InterPro" id="IPR012337">
    <property type="entry name" value="RNaseH-like_sf"/>
</dbReference>
<dbReference type="InterPro" id="IPR057670">
    <property type="entry name" value="SH3_retrovirus"/>
</dbReference>
<dbReference type="InterPro" id="IPR025724">
    <property type="entry name" value="GAG-pre-integrase_dom"/>
</dbReference>
<dbReference type="InterPro" id="IPR013103">
    <property type="entry name" value="RVT_2"/>
</dbReference>
<name>A0A2N9GBA0_FAGSY</name>
<keyword evidence="2" id="KW-0378">Hydrolase</keyword>
<keyword evidence="1" id="KW-0479">Metal-binding</keyword>
<dbReference type="SUPFAM" id="SSF56672">
    <property type="entry name" value="DNA/RNA polymerases"/>
    <property type="match status" value="1"/>
</dbReference>
<evidence type="ECO:0000256" key="1">
    <source>
        <dbReference type="ARBA" id="ARBA00022723"/>
    </source>
</evidence>
<dbReference type="GO" id="GO:0016787">
    <property type="term" value="F:hydrolase activity"/>
    <property type="evidence" value="ECO:0007669"/>
    <property type="project" value="UniProtKB-KW"/>
</dbReference>
<feature type="region of interest" description="Disordered" evidence="3">
    <location>
        <begin position="376"/>
        <end position="398"/>
    </location>
</feature>
<dbReference type="Pfam" id="PF25597">
    <property type="entry name" value="SH3_retrovirus"/>
    <property type="match status" value="1"/>
</dbReference>